<feature type="region of interest" description="Disordered" evidence="1">
    <location>
        <begin position="22"/>
        <end position="47"/>
    </location>
</feature>
<protein>
    <submittedName>
        <fullName evidence="3">Uncharacterized protein</fullName>
    </submittedName>
</protein>
<evidence type="ECO:0000313" key="3">
    <source>
        <dbReference type="EMBL" id="EAW14809.1"/>
    </source>
</evidence>
<dbReference type="KEGG" id="act:ACLA_002200"/>
<keyword evidence="2" id="KW-0732">Signal</keyword>
<dbReference type="GeneID" id="4708608"/>
<dbReference type="OrthoDB" id="4462706at2759"/>
<feature type="chain" id="PRO_5002632791" evidence="2">
    <location>
        <begin position="21"/>
        <end position="231"/>
    </location>
</feature>
<sequence length="231" mass="23957">MPNHHRSLFLTALLAATVAAIPQSQPTQTPSPSPTSPPASTITTVPSTTCPPGSTLHTTTDCTLGFPVTYCHSPIPLTTHCPSGYFPGLWSPGHCEVAATCYAVDSPWITTSCSHGGIPWSTSTLYSGILEGETTSTTISIVSCSCASDQYYSATSLPGRSTYDNFCMPSSKCPSGMTSTTSTNEYCVTATAECATWNFPTVTESCYCANPSQTAVYPSGDGAVATGCAAI</sequence>
<dbReference type="HOGENOM" id="CLU_1156728_0_0_1"/>
<evidence type="ECO:0000313" key="4">
    <source>
        <dbReference type="Proteomes" id="UP000006701"/>
    </source>
</evidence>
<feature type="compositionally biased region" description="Low complexity" evidence="1">
    <location>
        <begin position="38"/>
        <end position="47"/>
    </location>
</feature>
<organism evidence="3 4">
    <name type="scientific">Aspergillus clavatus (strain ATCC 1007 / CBS 513.65 / DSM 816 / NCTC 3887 / NRRL 1 / QM 1276 / 107)</name>
    <dbReference type="NCBI Taxonomy" id="344612"/>
    <lineage>
        <taxon>Eukaryota</taxon>
        <taxon>Fungi</taxon>
        <taxon>Dikarya</taxon>
        <taxon>Ascomycota</taxon>
        <taxon>Pezizomycotina</taxon>
        <taxon>Eurotiomycetes</taxon>
        <taxon>Eurotiomycetidae</taxon>
        <taxon>Eurotiales</taxon>
        <taxon>Aspergillaceae</taxon>
        <taxon>Aspergillus</taxon>
        <taxon>Aspergillus subgen. Fumigati</taxon>
    </lineage>
</organism>
<reference evidence="3 4" key="1">
    <citation type="journal article" date="2008" name="PLoS Genet.">
        <title>Genomic islands in the pathogenic filamentous fungus Aspergillus fumigatus.</title>
        <authorList>
            <person name="Fedorova N.D."/>
            <person name="Khaldi N."/>
            <person name="Joardar V.S."/>
            <person name="Maiti R."/>
            <person name="Amedeo P."/>
            <person name="Anderson M.J."/>
            <person name="Crabtree J."/>
            <person name="Silva J.C."/>
            <person name="Badger J.H."/>
            <person name="Albarraq A."/>
            <person name="Angiuoli S."/>
            <person name="Bussey H."/>
            <person name="Bowyer P."/>
            <person name="Cotty P.J."/>
            <person name="Dyer P.S."/>
            <person name="Egan A."/>
            <person name="Galens K."/>
            <person name="Fraser-Liggett C.M."/>
            <person name="Haas B.J."/>
            <person name="Inman J.M."/>
            <person name="Kent R."/>
            <person name="Lemieux S."/>
            <person name="Malavazi I."/>
            <person name="Orvis J."/>
            <person name="Roemer T."/>
            <person name="Ronning C.M."/>
            <person name="Sundaram J.P."/>
            <person name="Sutton G."/>
            <person name="Turner G."/>
            <person name="Venter J.C."/>
            <person name="White O.R."/>
            <person name="Whitty B.R."/>
            <person name="Youngman P."/>
            <person name="Wolfe K.H."/>
            <person name="Goldman G.H."/>
            <person name="Wortman J.R."/>
            <person name="Jiang B."/>
            <person name="Denning D.W."/>
            <person name="Nierman W.C."/>
        </authorList>
    </citation>
    <scope>NUCLEOTIDE SEQUENCE [LARGE SCALE GENOMIC DNA]</scope>
    <source>
        <strain evidence="4">ATCC 1007 / CBS 513.65 / DSM 816 / NCTC 3887 / NRRL 1</strain>
    </source>
</reference>
<dbReference type="AlphaFoldDB" id="A1C541"/>
<dbReference type="RefSeq" id="XP_001276235.1">
    <property type="nucleotide sequence ID" value="XM_001276234.1"/>
</dbReference>
<gene>
    <name evidence="3" type="ORF">ACLA_002200</name>
</gene>
<dbReference type="VEuPathDB" id="FungiDB:ACLA_002200"/>
<dbReference type="EMBL" id="DS027004">
    <property type="protein sequence ID" value="EAW14809.1"/>
    <property type="molecule type" value="Genomic_DNA"/>
</dbReference>
<feature type="signal peptide" evidence="2">
    <location>
        <begin position="1"/>
        <end position="20"/>
    </location>
</feature>
<dbReference type="eggNOG" id="ENOG502RNDY">
    <property type="taxonomic scope" value="Eukaryota"/>
</dbReference>
<name>A1C541_ASPCL</name>
<evidence type="ECO:0000256" key="1">
    <source>
        <dbReference type="SAM" id="MobiDB-lite"/>
    </source>
</evidence>
<evidence type="ECO:0000256" key="2">
    <source>
        <dbReference type="SAM" id="SignalP"/>
    </source>
</evidence>
<accession>A1C541</accession>
<dbReference type="OMA" id="YDTFCMP"/>
<keyword evidence="4" id="KW-1185">Reference proteome</keyword>
<proteinExistence type="predicted"/>
<dbReference type="Proteomes" id="UP000006701">
    <property type="component" value="Unassembled WGS sequence"/>
</dbReference>